<reference evidence="2" key="1">
    <citation type="submission" date="2021-01" db="EMBL/GenBank/DDBJ databases">
        <authorList>
            <person name="Corre E."/>
            <person name="Pelletier E."/>
            <person name="Niang G."/>
            <person name="Scheremetjew M."/>
            <person name="Finn R."/>
            <person name="Kale V."/>
            <person name="Holt S."/>
            <person name="Cochrane G."/>
            <person name="Meng A."/>
            <person name="Brown T."/>
            <person name="Cohen L."/>
        </authorList>
    </citation>
    <scope>NUCLEOTIDE SEQUENCE</scope>
    <source>
        <strain evidence="2">GSO104</strain>
    </source>
</reference>
<dbReference type="SUPFAM" id="SSF48403">
    <property type="entry name" value="Ankyrin repeat"/>
    <property type="match status" value="1"/>
</dbReference>
<sequence length="931" mass="106773">MHSQHQQSESTKSLRPHTNGTKNYKQKNLLHTSIPTATDPNQSKKNHSKTPDELLLYMGTTLKRTQQHQKWGLSLTLGNQYLIVGDVDVHLATRNTSWSLFCSSTYDPPDIPLNNEKIEDSKEYEEIFQNLFRYHASLHPPPPSSCYSNSEHVHVPYIQKGDIILNVNGISTSAFVDLKSVSTYMTSSNALHMIILRHVDILLHVPSSLLPSSSRLLPSKGKGIAEKSTIPKKEGGMMMMMMDSKTATTASFITKEGMQANRRNDVDMNMVQNRFTNSYTKNPSTFPSNYATAALSSHLYPTPPPYSLSKYHHYYSNQLNQQKRDVYNTTTTPNIIASSTSTHHNSNTFSSEKTTFKKQQPNKFDPISFQVHYETSDRRILANPLFYDCGCRTDLVLVNDDNKNMRKNTKMDKKRLIERCNSACDNCSSMRSGSSASKFLLYSDNEDYDPDEGIRANQFLNHFIHNSFHQWLSRRKSSWRKQWNVCRSVSSPSFRDAVYFSDDEDGETTNDTVKYDFWISQGMLTFQHWLASSKIKWKRSYSWHREKRRKFEGQLERESEEEVRYILHFPPNSIPVDDATKQIGSWLRVRKQQWRIIRRKRKRRKEEGVAVAAAAMSTCIEYGDGMADISGFSSPEKSVSPHSKNGQNRTSPKSVALFHTATTTTMTTTDDVDLYIDEILEDQERQKRELEERPPLDISFIFDGRLGAPDDVIAVCFSFLHKSEHGKMLCINHTTSVSIKKRDEMWRSLCPNHWVLPRRPRKPWHNMYITKIREEEEVVRKRSDEILTKASKILWKGDHIFKIEKLVNKAIVDFGFDVNYLSGIVMERNSILNLAVISGRHKVVKWLVDVKAADIESFDRGQFTPLLNAAWSGDKYLVRFLLGKGANRSKIGTGHYTQPLASPDFEGLTAEGWAKKRGHTDVANLITLGLN</sequence>
<feature type="region of interest" description="Disordered" evidence="1">
    <location>
        <begin position="336"/>
        <end position="357"/>
    </location>
</feature>
<feature type="region of interest" description="Disordered" evidence="1">
    <location>
        <begin position="1"/>
        <end position="29"/>
    </location>
</feature>
<dbReference type="Gene3D" id="1.25.40.20">
    <property type="entry name" value="Ankyrin repeat-containing domain"/>
    <property type="match status" value="1"/>
</dbReference>
<name>A0A7S4VA34_9STRA</name>
<accession>A0A7S4VA34</accession>
<dbReference type="EMBL" id="HBNS01004634">
    <property type="protein sequence ID" value="CAE4585561.1"/>
    <property type="molecule type" value="Transcribed_RNA"/>
</dbReference>
<feature type="region of interest" description="Disordered" evidence="1">
    <location>
        <begin position="632"/>
        <end position="653"/>
    </location>
</feature>
<dbReference type="AlphaFoldDB" id="A0A7S4VA34"/>
<feature type="compositionally biased region" description="Polar residues" evidence="1">
    <location>
        <begin position="1"/>
        <end position="23"/>
    </location>
</feature>
<organism evidence="2">
    <name type="scientific">Ditylum brightwellii</name>
    <dbReference type="NCBI Taxonomy" id="49249"/>
    <lineage>
        <taxon>Eukaryota</taxon>
        <taxon>Sar</taxon>
        <taxon>Stramenopiles</taxon>
        <taxon>Ochrophyta</taxon>
        <taxon>Bacillariophyta</taxon>
        <taxon>Mediophyceae</taxon>
        <taxon>Lithodesmiophycidae</taxon>
        <taxon>Lithodesmiales</taxon>
        <taxon>Lithodesmiaceae</taxon>
        <taxon>Ditylum</taxon>
    </lineage>
</organism>
<protein>
    <submittedName>
        <fullName evidence="2">Uncharacterized protein</fullName>
    </submittedName>
</protein>
<dbReference type="PANTHER" id="PTHR24183:SF1">
    <property type="entry name" value="FIBRONECTIN TYPE 3 AND ANKYRIN REPEAT DOMAINS PROTEIN 1"/>
    <property type="match status" value="1"/>
</dbReference>
<dbReference type="InterPro" id="IPR002110">
    <property type="entry name" value="Ankyrin_rpt"/>
</dbReference>
<dbReference type="InterPro" id="IPR036770">
    <property type="entry name" value="Ankyrin_rpt-contain_sf"/>
</dbReference>
<dbReference type="PANTHER" id="PTHR24183">
    <property type="entry name" value="FIBRONECTIN TYPE 3 AND ANKYRIN REPEAT DOMAINS PROTEIN 1"/>
    <property type="match status" value="1"/>
</dbReference>
<dbReference type="GO" id="GO:0005634">
    <property type="term" value="C:nucleus"/>
    <property type="evidence" value="ECO:0007669"/>
    <property type="project" value="TreeGrafter"/>
</dbReference>
<evidence type="ECO:0000256" key="1">
    <source>
        <dbReference type="SAM" id="MobiDB-lite"/>
    </source>
</evidence>
<dbReference type="SMART" id="SM00248">
    <property type="entry name" value="ANK"/>
    <property type="match status" value="2"/>
</dbReference>
<proteinExistence type="predicted"/>
<dbReference type="Pfam" id="PF12796">
    <property type="entry name" value="Ank_2"/>
    <property type="match status" value="1"/>
</dbReference>
<feature type="compositionally biased region" description="Low complexity" evidence="1">
    <location>
        <begin position="338"/>
        <end position="351"/>
    </location>
</feature>
<evidence type="ECO:0000313" key="2">
    <source>
        <dbReference type="EMBL" id="CAE4585561.1"/>
    </source>
</evidence>
<gene>
    <name evidence="2" type="ORF">DBRI00130_LOCUS3753</name>
</gene>